<organism evidence="1 2">
    <name type="scientific">Aquariibacter albus</name>
    <dbReference type="NCBI Taxonomy" id="2759899"/>
    <lineage>
        <taxon>Bacteria</taxon>
        <taxon>Pseudomonadati</taxon>
        <taxon>Pseudomonadota</taxon>
        <taxon>Betaproteobacteria</taxon>
        <taxon>Burkholderiales</taxon>
        <taxon>Sphaerotilaceae</taxon>
        <taxon>Aquariibacter</taxon>
    </lineage>
</organism>
<name>A0A839HQ75_9BURK</name>
<dbReference type="AlphaFoldDB" id="A0A839HQ75"/>
<evidence type="ECO:0000313" key="1">
    <source>
        <dbReference type="EMBL" id="MBB1161181.1"/>
    </source>
</evidence>
<protein>
    <submittedName>
        <fullName evidence="1">Uncharacterized protein</fullName>
    </submittedName>
</protein>
<evidence type="ECO:0000313" key="2">
    <source>
        <dbReference type="Proteomes" id="UP000586093"/>
    </source>
</evidence>
<accession>A0A839HQ75</accession>
<gene>
    <name evidence="1" type="ORF">H4F90_04215</name>
</gene>
<dbReference type="EMBL" id="JACIVI010000001">
    <property type="protein sequence ID" value="MBB1161181.1"/>
    <property type="molecule type" value="Genomic_DNA"/>
</dbReference>
<keyword evidence="2" id="KW-1185">Reference proteome</keyword>
<reference evidence="1 2" key="1">
    <citation type="submission" date="2020-08" db="EMBL/GenBank/DDBJ databases">
        <title>Aquariorum lacteus gen. nov., sp. nov., a new member of the family Comamonadaceae, isolated from freshwater aquarium.</title>
        <authorList>
            <person name="Chun S.-J."/>
        </authorList>
    </citation>
    <scope>NUCLEOTIDE SEQUENCE [LARGE SCALE GENOMIC DNA]</scope>
    <source>
        <strain evidence="1 2">SJAQ100</strain>
    </source>
</reference>
<sequence>MQRALWAHLDAHPDAPMSPRLGAALRRARAACPVAV</sequence>
<proteinExistence type="predicted"/>
<dbReference type="Proteomes" id="UP000586093">
    <property type="component" value="Unassembled WGS sequence"/>
</dbReference>
<comment type="caution">
    <text evidence="1">The sequence shown here is derived from an EMBL/GenBank/DDBJ whole genome shotgun (WGS) entry which is preliminary data.</text>
</comment>